<dbReference type="Pfam" id="PF13420">
    <property type="entry name" value="Acetyltransf_4"/>
    <property type="match status" value="1"/>
</dbReference>
<accession>A0A931E5X2</accession>
<dbReference type="SUPFAM" id="SSF55729">
    <property type="entry name" value="Acyl-CoA N-acyltransferases (Nat)"/>
    <property type="match status" value="1"/>
</dbReference>
<dbReference type="EMBL" id="JADWYR010000001">
    <property type="protein sequence ID" value="MBG9375739.1"/>
    <property type="molecule type" value="Genomic_DNA"/>
</dbReference>
<evidence type="ECO:0000313" key="2">
    <source>
        <dbReference type="Proteomes" id="UP000628448"/>
    </source>
</evidence>
<dbReference type="Gene3D" id="3.40.630.30">
    <property type="match status" value="1"/>
</dbReference>
<organism evidence="1 2">
    <name type="scientific">Panacibacter microcysteis</name>
    <dbReference type="NCBI Taxonomy" id="2793269"/>
    <lineage>
        <taxon>Bacteria</taxon>
        <taxon>Pseudomonadati</taxon>
        <taxon>Bacteroidota</taxon>
        <taxon>Chitinophagia</taxon>
        <taxon>Chitinophagales</taxon>
        <taxon>Chitinophagaceae</taxon>
        <taxon>Panacibacter</taxon>
    </lineage>
</organism>
<evidence type="ECO:0000313" key="1">
    <source>
        <dbReference type="EMBL" id="MBG9375739.1"/>
    </source>
</evidence>
<dbReference type="InterPro" id="IPR016181">
    <property type="entry name" value="Acyl_CoA_acyltransferase"/>
</dbReference>
<keyword evidence="2" id="KW-1185">Reference proteome</keyword>
<sequence length="176" mass="20773">MIKGKLTGLRAIEQEDLNQLKDWRNLPQFRRNFREVRELGSQSQLAWFNSLQTNSNRDFMFSIVELESGKLIGACGLLYINWIIRSADFSFYIGKDELYIDDEGMALDAATILINYGFENLNLHKIWMELYEFDEKKIKFFQQNFNFKTDGVLRDNCYEDGRYYNSLIISLLATDK</sequence>
<dbReference type="Proteomes" id="UP000628448">
    <property type="component" value="Unassembled WGS sequence"/>
</dbReference>
<protein>
    <submittedName>
        <fullName evidence="1">GNAT family N-acetyltransferase</fullName>
    </submittedName>
</protein>
<dbReference type="AlphaFoldDB" id="A0A931E5X2"/>
<gene>
    <name evidence="1" type="ORF">I5907_05805</name>
</gene>
<name>A0A931E5X2_9BACT</name>
<proteinExistence type="predicted"/>
<reference evidence="1" key="1">
    <citation type="submission" date="2020-11" db="EMBL/GenBank/DDBJ databases">
        <title>Bacterial whole genome sequence for Panacibacter sp. DH6.</title>
        <authorList>
            <person name="Le V."/>
            <person name="Ko S."/>
            <person name="Ahn C.-Y."/>
            <person name="Oh H.-M."/>
        </authorList>
    </citation>
    <scope>NUCLEOTIDE SEQUENCE</scope>
    <source>
        <strain evidence="1">DH6</strain>
    </source>
</reference>
<dbReference type="PANTHER" id="PTHR43415">
    <property type="entry name" value="SPERMIDINE N(1)-ACETYLTRANSFERASE"/>
    <property type="match status" value="1"/>
</dbReference>
<comment type="caution">
    <text evidence="1">The sequence shown here is derived from an EMBL/GenBank/DDBJ whole genome shotgun (WGS) entry which is preliminary data.</text>
</comment>
<dbReference type="RefSeq" id="WP_196989775.1">
    <property type="nucleotide sequence ID" value="NZ_JADWYR010000001.1"/>
</dbReference>
<dbReference type="PANTHER" id="PTHR43415:SF3">
    <property type="entry name" value="GNAT-FAMILY ACETYLTRANSFERASE"/>
    <property type="match status" value="1"/>
</dbReference>